<dbReference type="EMBL" id="JACHJJ010000010">
    <property type="protein sequence ID" value="MBB5964047.1"/>
    <property type="molecule type" value="Genomic_DNA"/>
</dbReference>
<keyword evidence="3" id="KW-1185">Reference proteome</keyword>
<feature type="domain" description="Carrier" evidence="1">
    <location>
        <begin position="18"/>
        <end position="71"/>
    </location>
</feature>
<proteinExistence type="predicted"/>
<dbReference type="InterPro" id="IPR009081">
    <property type="entry name" value="PP-bd_ACP"/>
</dbReference>
<evidence type="ECO:0000313" key="3">
    <source>
        <dbReference type="Proteomes" id="UP000562352"/>
    </source>
</evidence>
<dbReference type="RefSeq" id="WP_184942598.1">
    <property type="nucleotide sequence ID" value="NZ_BAAAWZ010000001.1"/>
</dbReference>
<dbReference type="InterPro" id="IPR036736">
    <property type="entry name" value="ACP-like_sf"/>
</dbReference>
<organism evidence="2 3">
    <name type="scientific">Planomonospora venezuelensis</name>
    <dbReference type="NCBI Taxonomy" id="1999"/>
    <lineage>
        <taxon>Bacteria</taxon>
        <taxon>Bacillati</taxon>
        <taxon>Actinomycetota</taxon>
        <taxon>Actinomycetes</taxon>
        <taxon>Streptosporangiales</taxon>
        <taxon>Streptosporangiaceae</taxon>
        <taxon>Planomonospora</taxon>
    </lineage>
</organism>
<dbReference type="Proteomes" id="UP000562352">
    <property type="component" value="Unassembled WGS sequence"/>
</dbReference>
<sequence length="79" mass="8393">MLRRRLAELVSRASDGDLDVEEIMAASGSLTALGVTSLTYLRLIDAVEEEFGVELDGPAVLDTLDGMAACIADRQAAPR</sequence>
<dbReference type="Gene3D" id="1.10.1200.10">
    <property type="entry name" value="ACP-like"/>
    <property type="match status" value="1"/>
</dbReference>
<dbReference type="Pfam" id="PF00550">
    <property type="entry name" value="PP-binding"/>
    <property type="match status" value="1"/>
</dbReference>
<gene>
    <name evidence="2" type="ORF">FHS22_003330</name>
</gene>
<reference evidence="2 3" key="1">
    <citation type="submission" date="2020-08" db="EMBL/GenBank/DDBJ databases">
        <title>Genomic Encyclopedia of Type Strains, Phase III (KMG-III): the genomes of soil and plant-associated and newly described type strains.</title>
        <authorList>
            <person name="Whitman W."/>
        </authorList>
    </citation>
    <scope>NUCLEOTIDE SEQUENCE [LARGE SCALE GENOMIC DNA]</scope>
    <source>
        <strain evidence="2 3">CECT 3303</strain>
    </source>
</reference>
<protein>
    <submittedName>
        <fullName evidence="2">Acyl carrier protein</fullName>
    </submittedName>
</protein>
<comment type="caution">
    <text evidence="2">The sequence shown here is derived from an EMBL/GenBank/DDBJ whole genome shotgun (WGS) entry which is preliminary data.</text>
</comment>
<accession>A0A841D6E4</accession>
<dbReference type="AlphaFoldDB" id="A0A841D6E4"/>
<evidence type="ECO:0000313" key="2">
    <source>
        <dbReference type="EMBL" id="MBB5964047.1"/>
    </source>
</evidence>
<evidence type="ECO:0000259" key="1">
    <source>
        <dbReference type="Pfam" id="PF00550"/>
    </source>
</evidence>
<dbReference type="SUPFAM" id="SSF47336">
    <property type="entry name" value="ACP-like"/>
    <property type="match status" value="1"/>
</dbReference>
<name>A0A841D6E4_PLAVE</name>